<evidence type="ECO:0000313" key="13">
    <source>
        <dbReference type="Proteomes" id="UP000195897"/>
    </source>
</evidence>
<keyword evidence="2 7" id="KW-0479">Metal-binding</keyword>
<dbReference type="Proteomes" id="UP000195897">
    <property type="component" value="Unassembled WGS sequence"/>
</dbReference>
<evidence type="ECO:0000256" key="7">
    <source>
        <dbReference type="HAMAP-Rule" id="MF_00159"/>
    </source>
</evidence>
<evidence type="ECO:0000256" key="6">
    <source>
        <dbReference type="ARBA" id="ARBA00023229"/>
    </source>
</evidence>
<protein>
    <recommendedName>
        <fullName evidence="7">4-hydroxy-3-methylbut-2-en-1-yl diphosphate synthase (flavodoxin)</fullName>
        <ecNumber evidence="7">1.17.7.3</ecNumber>
    </recommendedName>
    <alternativeName>
        <fullName evidence="7">1-hydroxy-2-methyl-2-(E)-butenyl 4-diphosphate synthase</fullName>
    </alternativeName>
</protein>
<dbReference type="UniPathway" id="UPA00056">
    <property type="reaction ID" value="UER00096"/>
</dbReference>
<evidence type="ECO:0000259" key="9">
    <source>
        <dbReference type="Pfam" id="PF26540"/>
    </source>
</evidence>
<organism evidence="11 12">
    <name type="scientific">Butyricicoccus pullicaecorum</name>
    <dbReference type="NCBI Taxonomy" id="501571"/>
    <lineage>
        <taxon>Bacteria</taxon>
        <taxon>Bacillati</taxon>
        <taxon>Bacillota</taxon>
        <taxon>Clostridia</taxon>
        <taxon>Eubacteriales</taxon>
        <taxon>Butyricicoccaceae</taxon>
        <taxon>Butyricicoccus</taxon>
    </lineage>
</organism>
<evidence type="ECO:0000256" key="5">
    <source>
        <dbReference type="ARBA" id="ARBA00023014"/>
    </source>
</evidence>
<keyword evidence="4 7" id="KW-0408">Iron</keyword>
<evidence type="ECO:0000259" key="8">
    <source>
        <dbReference type="Pfam" id="PF04551"/>
    </source>
</evidence>
<keyword evidence="5 7" id="KW-0411">Iron-sulfur</keyword>
<dbReference type="InterPro" id="IPR011005">
    <property type="entry name" value="Dihydropteroate_synth-like_sf"/>
</dbReference>
<dbReference type="InterPro" id="IPR045854">
    <property type="entry name" value="NO2/SO3_Rdtase_4Fe4S_sf"/>
</dbReference>
<evidence type="ECO:0000256" key="4">
    <source>
        <dbReference type="ARBA" id="ARBA00023004"/>
    </source>
</evidence>
<dbReference type="Gene3D" id="3.20.20.20">
    <property type="entry name" value="Dihydropteroate synthase-like"/>
    <property type="match status" value="1"/>
</dbReference>
<evidence type="ECO:0000256" key="2">
    <source>
        <dbReference type="ARBA" id="ARBA00022723"/>
    </source>
</evidence>
<reference evidence="11" key="2">
    <citation type="journal article" date="2018" name="BMC Genomics">
        <title>Whole genome sequencing and function prediction of 133 gut anaerobes isolated from chicken caecum in pure cultures.</title>
        <authorList>
            <person name="Medvecky M."/>
            <person name="Cejkova D."/>
            <person name="Polansky O."/>
            <person name="Karasova D."/>
            <person name="Kubasova T."/>
            <person name="Cizek A."/>
            <person name="Rychlik I."/>
        </authorList>
    </citation>
    <scope>NUCLEOTIDE SEQUENCE</scope>
    <source>
        <strain evidence="11">An179</strain>
        <strain evidence="10">An180</strain>
    </source>
</reference>
<dbReference type="Pfam" id="PF26540">
    <property type="entry name" value="GcpE_C"/>
    <property type="match status" value="1"/>
</dbReference>
<dbReference type="GO" id="GO:0051539">
    <property type="term" value="F:4 iron, 4 sulfur cluster binding"/>
    <property type="evidence" value="ECO:0007669"/>
    <property type="project" value="UniProtKB-UniRule"/>
</dbReference>
<dbReference type="NCBIfam" id="NF001540">
    <property type="entry name" value="PRK00366.1"/>
    <property type="match status" value="1"/>
</dbReference>
<dbReference type="RefSeq" id="WP_016147099.1">
    <property type="nucleotide sequence ID" value="NZ_CABKSA010000001.1"/>
</dbReference>
<feature type="domain" description="IspG TIM-barrel" evidence="8">
    <location>
        <begin position="5"/>
        <end position="244"/>
    </location>
</feature>
<comment type="function">
    <text evidence="7">Converts 2C-methyl-D-erythritol 2,4-cyclodiphosphate (ME-2,4cPP) into 1-hydroxy-2-methyl-2-(E)-butenyl 4-diphosphate.</text>
</comment>
<feature type="binding site" evidence="7">
    <location>
        <position position="263"/>
    </location>
    <ligand>
        <name>[4Fe-4S] cluster</name>
        <dbReference type="ChEBI" id="CHEBI:49883"/>
    </ligand>
</feature>
<feature type="binding site" evidence="7">
    <location>
        <position position="306"/>
    </location>
    <ligand>
        <name>[4Fe-4S] cluster</name>
        <dbReference type="ChEBI" id="CHEBI:49883"/>
    </ligand>
</feature>
<gene>
    <name evidence="7" type="primary">ispG</name>
    <name evidence="11" type="ORF">B5F15_10455</name>
    <name evidence="10" type="ORF">B5F17_09260</name>
</gene>
<proteinExistence type="inferred from homology"/>
<dbReference type="SUPFAM" id="SSF56014">
    <property type="entry name" value="Nitrite and sulphite reductase 4Fe-4S domain-like"/>
    <property type="match status" value="1"/>
</dbReference>
<evidence type="ECO:0000313" key="10">
    <source>
        <dbReference type="EMBL" id="OUP52439.1"/>
    </source>
</evidence>
<feature type="binding site" evidence="7">
    <location>
        <position position="266"/>
    </location>
    <ligand>
        <name>[4Fe-4S] cluster</name>
        <dbReference type="ChEBI" id="CHEBI:49883"/>
    </ligand>
</feature>
<dbReference type="EC" id="1.17.7.3" evidence="7"/>
<dbReference type="EMBL" id="NFKL01000014">
    <property type="protein sequence ID" value="OUP57226.1"/>
    <property type="molecule type" value="Genomic_DNA"/>
</dbReference>
<keyword evidence="3 7" id="KW-0560">Oxidoreductase</keyword>
<name>A0A1Y4LKK0_9FIRM</name>
<comment type="pathway">
    <text evidence="7">Isoprenoid biosynthesis; isopentenyl diphosphate biosynthesis via DXP pathway; isopentenyl diphosphate from 1-deoxy-D-xylulose 5-phosphate: step 5/6.</text>
</comment>
<dbReference type="GO" id="GO:0046429">
    <property type="term" value="F:4-hydroxy-3-methylbut-2-en-1-yl diphosphate synthase activity (ferredoxin)"/>
    <property type="evidence" value="ECO:0007669"/>
    <property type="project" value="UniProtKB-UniRule"/>
</dbReference>
<comment type="caution">
    <text evidence="11">The sequence shown here is derived from an EMBL/GenBank/DDBJ whole genome shotgun (WGS) entry which is preliminary data.</text>
</comment>
<keyword evidence="1 7" id="KW-0004">4Fe-4S</keyword>
<dbReference type="GO" id="GO:0016114">
    <property type="term" value="P:terpenoid biosynthetic process"/>
    <property type="evidence" value="ECO:0007669"/>
    <property type="project" value="InterPro"/>
</dbReference>
<dbReference type="GO" id="GO:0005506">
    <property type="term" value="F:iron ion binding"/>
    <property type="evidence" value="ECO:0007669"/>
    <property type="project" value="InterPro"/>
</dbReference>
<dbReference type="InterPro" id="IPR058579">
    <property type="entry name" value="IspG_C"/>
</dbReference>
<accession>A0A1Y4LKK0</accession>
<comment type="catalytic activity">
    <reaction evidence="7">
        <text>(2E)-4-hydroxy-3-methylbut-2-enyl diphosphate + oxidized [flavodoxin] + H2O + 2 H(+) = 2-C-methyl-D-erythritol 2,4-cyclic diphosphate + reduced [flavodoxin]</text>
        <dbReference type="Rhea" id="RHEA:43604"/>
        <dbReference type="Rhea" id="RHEA-COMP:10622"/>
        <dbReference type="Rhea" id="RHEA-COMP:10623"/>
        <dbReference type="ChEBI" id="CHEBI:15377"/>
        <dbReference type="ChEBI" id="CHEBI:15378"/>
        <dbReference type="ChEBI" id="CHEBI:57618"/>
        <dbReference type="ChEBI" id="CHEBI:58210"/>
        <dbReference type="ChEBI" id="CHEBI:58483"/>
        <dbReference type="ChEBI" id="CHEBI:128753"/>
        <dbReference type="EC" id="1.17.7.3"/>
    </reaction>
</comment>
<comment type="cofactor">
    <cofactor evidence="7">
        <name>[4Fe-4S] cluster</name>
        <dbReference type="ChEBI" id="CHEBI:49883"/>
    </cofactor>
    <text evidence="7">Binds 1 [4Fe-4S] cluster.</text>
</comment>
<dbReference type="PIRSF" id="PIRSF004640">
    <property type="entry name" value="IspG"/>
    <property type="match status" value="1"/>
</dbReference>
<dbReference type="GO" id="GO:0141197">
    <property type="term" value="F:4-hydroxy-3-methylbut-2-enyl-diphosphate synthase activity (flavodoxin)"/>
    <property type="evidence" value="ECO:0007669"/>
    <property type="project" value="UniProtKB-EC"/>
</dbReference>
<evidence type="ECO:0000256" key="3">
    <source>
        <dbReference type="ARBA" id="ARBA00023002"/>
    </source>
</evidence>
<dbReference type="SUPFAM" id="SSF51717">
    <property type="entry name" value="Dihydropteroate synthetase-like"/>
    <property type="match status" value="1"/>
</dbReference>
<dbReference type="HAMAP" id="MF_00159">
    <property type="entry name" value="IspG"/>
    <property type="match status" value="1"/>
</dbReference>
<dbReference type="InterPro" id="IPR058578">
    <property type="entry name" value="IspG_TIM"/>
</dbReference>
<dbReference type="PANTHER" id="PTHR30454">
    <property type="entry name" value="4-HYDROXY-3-METHYLBUT-2-EN-1-YL DIPHOSPHATE SYNTHASE"/>
    <property type="match status" value="1"/>
</dbReference>
<dbReference type="InterPro" id="IPR004588">
    <property type="entry name" value="IspG_bac-typ"/>
</dbReference>
<dbReference type="GO" id="GO:0019288">
    <property type="term" value="P:isopentenyl diphosphate biosynthetic process, methylerythritol 4-phosphate pathway"/>
    <property type="evidence" value="ECO:0007669"/>
    <property type="project" value="UniProtKB-UniRule"/>
</dbReference>
<evidence type="ECO:0000313" key="11">
    <source>
        <dbReference type="EMBL" id="OUP57226.1"/>
    </source>
</evidence>
<dbReference type="FunFam" id="3.20.20.20:FF:000001">
    <property type="entry name" value="4-hydroxy-3-methylbut-2-en-1-yl diphosphate synthase (flavodoxin)"/>
    <property type="match status" value="1"/>
</dbReference>
<dbReference type="STRING" id="501571.GCA_900143195_03086"/>
<dbReference type="Proteomes" id="UP000195326">
    <property type="component" value="Unassembled WGS sequence"/>
</dbReference>
<dbReference type="NCBIfam" id="TIGR00612">
    <property type="entry name" value="ispG_gcpE"/>
    <property type="match status" value="1"/>
</dbReference>
<evidence type="ECO:0000256" key="1">
    <source>
        <dbReference type="ARBA" id="ARBA00022485"/>
    </source>
</evidence>
<feature type="domain" description="IspG C-terminal" evidence="9">
    <location>
        <begin position="259"/>
        <end position="347"/>
    </location>
</feature>
<comment type="similarity">
    <text evidence="7">Belongs to the IspG family.</text>
</comment>
<dbReference type="InterPro" id="IPR016425">
    <property type="entry name" value="IspG_bac"/>
</dbReference>
<sequence>MAQKTRQIHVGPVAVGGGAKIAVQSMTNTDTRDAAATLAQIRALADAGCEIVRCAVPDMDAARALADICEGSPIPVVADIHFDYRLAIESIAAGVHKIRLNPGNIGSDDRVKAVVQAARARNIPIRIGVNSGSVEKSILAKYGAPTPEALVESALYHASLLEKFDFYDICLSMKSSSVPYTMRAYQLAHEQTDYPLHLGVTEAGTEYMGTIKSAAGIGGLLALGIGDTIRVSLTDDPVKEIYAAQAILKAVGLNDDGVNVVSCPTCGRTRIDLIGIAKEVEQRVAGIHGKKLKVAVMGCAVNGPGEAREADLGIAGGDGVGLIFRKGEILRRVPQEELVDALMDEIAKYEA</sequence>
<feature type="binding site" evidence="7">
    <location>
        <position position="299"/>
    </location>
    <ligand>
        <name>[4Fe-4S] cluster</name>
        <dbReference type="ChEBI" id="CHEBI:49883"/>
    </ligand>
</feature>
<keyword evidence="6 7" id="KW-0414">Isoprene biosynthesis</keyword>
<dbReference type="AlphaFoldDB" id="A0A1Y4LKK0"/>
<evidence type="ECO:0000313" key="12">
    <source>
        <dbReference type="Proteomes" id="UP000195326"/>
    </source>
</evidence>
<dbReference type="Pfam" id="PF04551">
    <property type="entry name" value="GcpE"/>
    <property type="match status" value="1"/>
</dbReference>
<reference evidence="12 13" key="1">
    <citation type="submission" date="2017-04" db="EMBL/GenBank/DDBJ databases">
        <title>Function of individual gut microbiota members based on whole genome sequencing of pure cultures obtained from chicken caecum.</title>
        <authorList>
            <person name="Medvecky M."/>
            <person name="Cejkova D."/>
            <person name="Polansky O."/>
            <person name="Karasova D."/>
            <person name="Kubasova T."/>
            <person name="Cizek A."/>
            <person name="Rychlik I."/>
        </authorList>
    </citation>
    <scope>NUCLEOTIDE SEQUENCE [LARGE SCALE GENOMIC DNA]</scope>
    <source>
        <strain evidence="12">An179</strain>
        <strain evidence="13">An180</strain>
    </source>
</reference>
<dbReference type="EMBL" id="NFKK01000010">
    <property type="protein sequence ID" value="OUP52439.1"/>
    <property type="molecule type" value="Genomic_DNA"/>
</dbReference>
<dbReference type="Gene3D" id="3.30.413.10">
    <property type="entry name" value="Sulfite Reductase Hemoprotein, domain 1"/>
    <property type="match status" value="1"/>
</dbReference>
<dbReference type="PANTHER" id="PTHR30454:SF0">
    <property type="entry name" value="4-HYDROXY-3-METHYLBUT-2-EN-1-YL DIPHOSPHATE SYNTHASE (FERREDOXIN), CHLOROPLASTIC"/>
    <property type="match status" value="1"/>
</dbReference>